<proteinExistence type="predicted"/>
<dbReference type="Proteomes" id="UP000033451">
    <property type="component" value="Unassembled WGS sequence"/>
</dbReference>
<gene>
    <name evidence="6" type="ORF">RR49_00948</name>
</gene>
<evidence type="ECO:0000313" key="7">
    <source>
        <dbReference type="Proteomes" id="UP000033451"/>
    </source>
</evidence>
<keyword evidence="6" id="KW-0503">Monooxygenase</keyword>
<dbReference type="RefSeq" id="WP_045246916.1">
    <property type="nucleotide sequence ID" value="NZ_JYIY01000066.1"/>
</dbReference>
<evidence type="ECO:0000256" key="1">
    <source>
        <dbReference type="ARBA" id="ARBA00022630"/>
    </source>
</evidence>
<dbReference type="OrthoDB" id="5168853at2"/>
<evidence type="ECO:0000259" key="5">
    <source>
        <dbReference type="Pfam" id="PF07992"/>
    </source>
</evidence>
<dbReference type="PATRIC" id="fig|400772.4.peg.973"/>
<evidence type="ECO:0000256" key="4">
    <source>
        <dbReference type="ARBA" id="ARBA00023002"/>
    </source>
</evidence>
<dbReference type="InterPro" id="IPR050775">
    <property type="entry name" value="FAD-binding_Monooxygenases"/>
</dbReference>
<dbReference type="GO" id="GO:0018667">
    <property type="term" value="F:cyclohexanone monooxygenase activity"/>
    <property type="evidence" value="ECO:0007669"/>
    <property type="project" value="UniProtKB-EC"/>
</dbReference>
<dbReference type="EC" id="1.14.13.22" evidence="6"/>
<evidence type="ECO:0000313" key="6">
    <source>
        <dbReference type="EMBL" id="KJL37364.1"/>
    </source>
</evidence>
<dbReference type="InterPro" id="IPR036188">
    <property type="entry name" value="FAD/NAD-bd_sf"/>
</dbReference>
<dbReference type="STRING" id="400772.RR49_00948"/>
<accession>A0A0F0LXF0</accession>
<comment type="caution">
    <text evidence="6">The sequence shown here is derived from an EMBL/GenBank/DDBJ whole genome shotgun (WGS) entry which is preliminary data.</text>
</comment>
<sequence length="537" mass="59405">MTSTQTTDFDAIVVGAGFGGIYQLHTLRDKLGLRVRGFEKGAGIGGTWYWNRYPGAMSDTESPFYRYSFDDELLQEWDWARKYIDQPDILRYLETVVDRYDLRKDFRLNTEVTSIVFDEATNTWTVGTSAGESFTARYVVTALGLLAATNIPDIPGIDSFEGRLVHTAEWPDDLSIEGKRVGVIGTGSTGTQFIVAAAKQVSHLTVFQRSAQYSVPSGNGPVGPGEVDGYKSRFPEIWEQVRNSGVAFGFEESTVAATDVDEAERERVFQAAWDRGNGFYFMFGTFNDIAINPESNEAAAAFIRRKIAETVKDPETARLLTPTQPYAKRPLCNQGYYDVYNQDNVKLVSIKENPIVEITPRGVKTADGVEHELDVLVLATGFDAVDGNYRRIDIRGRGGVSVDEHWADAPTSFLGIMTAGFPNMFMILGPNGPFTNLVPSIEAQVEFITTLVTEAERRGGLIEVSQQVEDEWTETCTTIANYTLFPKTDSWIFGANIPGKKHAVMFYLGGLGAYRGLLSEIQAKDFEGFSIGQPIPA</sequence>
<keyword evidence="1" id="KW-0285">Flavoprotein</keyword>
<keyword evidence="4 6" id="KW-0560">Oxidoreductase</keyword>
<dbReference type="Pfam" id="PF07992">
    <property type="entry name" value="Pyr_redox_2"/>
    <property type="match status" value="1"/>
</dbReference>
<dbReference type="Gene3D" id="3.50.50.60">
    <property type="entry name" value="FAD/NAD(P)-binding domain"/>
    <property type="match status" value="2"/>
</dbReference>
<dbReference type="SUPFAM" id="SSF51905">
    <property type="entry name" value="FAD/NAD(P)-binding domain"/>
    <property type="match status" value="2"/>
</dbReference>
<name>A0A0F0LXF0_9MICO</name>
<keyword evidence="7" id="KW-1185">Reference proteome</keyword>
<evidence type="ECO:0000256" key="3">
    <source>
        <dbReference type="ARBA" id="ARBA00022857"/>
    </source>
</evidence>
<dbReference type="EMBL" id="JYIY01000066">
    <property type="protein sequence ID" value="KJL37364.1"/>
    <property type="molecule type" value="Genomic_DNA"/>
</dbReference>
<organism evidence="6 7">
    <name type="scientific">Microbacterium ginsengisoli</name>
    <dbReference type="NCBI Taxonomy" id="400772"/>
    <lineage>
        <taxon>Bacteria</taxon>
        <taxon>Bacillati</taxon>
        <taxon>Actinomycetota</taxon>
        <taxon>Actinomycetes</taxon>
        <taxon>Micrococcales</taxon>
        <taxon>Microbacteriaceae</taxon>
        <taxon>Microbacterium</taxon>
    </lineage>
</organism>
<feature type="domain" description="FAD/NAD(P)-binding" evidence="5">
    <location>
        <begin position="10"/>
        <end position="211"/>
    </location>
</feature>
<keyword evidence="2" id="KW-0274">FAD</keyword>
<reference evidence="6 7" key="1">
    <citation type="submission" date="2015-02" db="EMBL/GenBank/DDBJ databases">
        <title>Draft genome sequences of ten Microbacterium spp. with emphasis on heavy metal contaminated environments.</title>
        <authorList>
            <person name="Corretto E."/>
        </authorList>
    </citation>
    <scope>NUCLEOTIDE SEQUENCE [LARGE SCALE GENOMIC DNA]</scope>
    <source>
        <strain evidence="6 7">DSM 18659</strain>
    </source>
</reference>
<dbReference type="PANTHER" id="PTHR43098">
    <property type="entry name" value="L-ORNITHINE N(5)-MONOOXYGENASE-RELATED"/>
    <property type="match status" value="1"/>
</dbReference>
<dbReference type="AlphaFoldDB" id="A0A0F0LXF0"/>
<dbReference type="PANTHER" id="PTHR43098:SF5">
    <property type="entry name" value="DUAL-FUNCTIONAL MONOOXYGENASE_METHYLTRANSFERASE PSOF"/>
    <property type="match status" value="1"/>
</dbReference>
<dbReference type="InterPro" id="IPR023753">
    <property type="entry name" value="FAD/NAD-binding_dom"/>
</dbReference>
<protein>
    <submittedName>
        <fullName evidence="6">Cyclohexanone 1,2-monooxygenase</fullName>
        <ecNumber evidence="6">1.14.13.22</ecNumber>
    </submittedName>
</protein>
<evidence type="ECO:0000256" key="2">
    <source>
        <dbReference type="ARBA" id="ARBA00022827"/>
    </source>
</evidence>
<keyword evidence="3" id="KW-0521">NADP</keyword>